<sequence>MSIMMNTKPVTYVSLKTVLCHTEPNLRFQISTRMPSIRQTEKRVPLKIETLALQEFKTTVNGTSYELGVYRDFHPDAVVADQIKRENENGGVKHDLDEYGFKVNPFSTPIFPGDMDFRNGQSPSFGDDLPEDLYRHELKMAEEALKKLEELEAKGITVEEYLQTAQEEVEGDVRQYIADGKEYVQRTIEHARATLYPYDCRKNDERPPYTPYIQLTVSKNWKQEIQRTSYDRKLYEAAKQVNHWFFANRGIIRVNQLNVLSHGEVCRLPIGLQICASIVTGYEWNMLPISSVLTPYCQTVRIRSIASLNCDSPVVRNAKILEISTENLMWPTTNLHQLPNPQIELSYPYTDQITTANYFDRITEWLSIDRFIGSKLSIMLDTEDAGEKVLEMARSSSSERANCRSFKRCVRVRWQNGKDIRICYVKNKKRSQFEWILKTRIIKAEA</sequence>
<dbReference type="Pfam" id="PF12078">
    <property type="entry name" value="DUF3557"/>
    <property type="match status" value="1"/>
</dbReference>
<keyword evidence="1" id="KW-0175">Coiled coil</keyword>
<dbReference type="InterPro" id="IPR021942">
    <property type="entry name" value="DUF3557"/>
</dbReference>
<protein>
    <submittedName>
        <fullName evidence="2">Uncharacterized protein</fullName>
    </submittedName>
</protein>
<gene>
    <name evidence="2" type="ORF">L3Y34_003334</name>
</gene>
<dbReference type="PANTHER" id="PTHR31379:SF1">
    <property type="entry name" value="F-BOX C PROTEIN-RELATED"/>
    <property type="match status" value="1"/>
</dbReference>
<dbReference type="EMBL" id="CP090894">
    <property type="protein sequence ID" value="ULT93769.1"/>
    <property type="molecule type" value="Genomic_DNA"/>
</dbReference>
<dbReference type="AlphaFoldDB" id="A0AAE9D4M9"/>
<feature type="coiled-coil region" evidence="1">
    <location>
        <begin position="131"/>
        <end position="168"/>
    </location>
</feature>
<evidence type="ECO:0000256" key="1">
    <source>
        <dbReference type="SAM" id="Coils"/>
    </source>
</evidence>
<evidence type="ECO:0000313" key="2">
    <source>
        <dbReference type="EMBL" id="ULT93769.1"/>
    </source>
</evidence>
<proteinExistence type="predicted"/>
<organism evidence="2 3">
    <name type="scientific">Caenorhabditis briggsae</name>
    <dbReference type="NCBI Taxonomy" id="6238"/>
    <lineage>
        <taxon>Eukaryota</taxon>
        <taxon>Metazoa</taxon>
        <taxon>Ecdysozoa</taxon>
        <taxon>Nematoda</taxon>
        <taxon>Chromadorea</taxon>
        <taxon>Rhabditida</taxon>
        <taxon>Rhabditina</taxon>
        <taxon>Rhabditomorpha</taxon>
        <taxon>Rhabditoidea</taxon>
        <taxon>Rhabditidae</taxon>
        <taxon>Peloderinae</taxon>
        <taxon>Caenorhabditis</taxon>
    </lineage>
</organism>
<name>A0AAE9D4M9_CAEBR</name>
<reference evidence="2 3" key="1">
    <citation type="submission" date="2022-05" db="EMBL/GenBank/DDBJ databases">
        <title>Chromosome-level reference genomes for two strains of Caenorhabditis briggsae: an improved platform for comparative genomics.</title>
        <authorList>
            <person name="Stevens L."/>
            <person name="Andersen E.C."/>
        </authorList>
    </citation>
    <scope>NUCLEOTIDE SEQUENCE [LARGE SCALE GENOMIC DNA]</scope>
    <source>
        <strain evidence="2">QX1410_ONT</strain>
        <tissue evidence="2">Whole-organism</tissue>
    </source>
</reference>
<accession>A0AAE9D4M9</accession>
<evidence type="ECO:0000313" key="3">
    <source>
        <dbReference type="Proteomes" id="UP000827892"/>
    </source>
</evidence>
<dbReference type="Proteomes" id="UP000827892">
    <property type="component" value="Chromosome IV"/>
</dbReference>
<dbReference type="PANTHER" id="PTHR31379">
    <property type="entry name" value="F-BOX C PROTEIN-RELATED-RELATED"/>
    <property type="match status" value="1"/>
</dbReference>